<feature type="region of interest" description="Disordered" evidence="1">
    <location>
        <begin position="219"/>
        <end position="244"/>
    </location>
</feature>
<dbReference type="AlphaFoldDB" id="A0A210PRE3"/>
<feature type="compositionally biased region" description="Basic residues" evidence="1">
    <location>
        <begin position="230"/>
        <end position="244"/>
    </location>
</feature>
<evidence type="ECO:0000313" key="2">
    <source>
        <dbReference type="EMBL" id="OWF39063.1"/>
    </source>
</evidence>
<evidence type="ECO:0000256" key="1">
    <source>
        <dbReference type="SAM" id="MobiDB-lite"/>
    </source>
</evidence>
<sequence>MDSNEEKHLVLDESPVQTGKIRKNTNGVHGVEDNLTANGDVLMWDLDDVGIAYTGNTSDHLTPRMATPPTLNPQSKDSAMIPTPTAMSNRVKQLTQVSILGKKPNPHRPIYSPSDALDTYKFRDLFPNPELKKEMTNCLGKINAGGAFVVDNNITMHGDVMMLDLDSEGEGHSSHTHTAVEKFSQLTETPMTVTKPTNALTTTTGIRHLMTLRNPDLADLPSGSDINLEKKRKRKKRKHKHAKITKNDTCLSETQDTEEPLSCVVPPSQKVVSDKTKTEKKPVEFTKMLRYQMRRFRAYIQKKMICR</sequence>
<dbReference type="OrthoDB" id="10429160at2759"/>
<accession>A0A210PRE3</accession>
<gene>
    <name evidence="2" type="ORF">KP79_PYT03936</name>
</gene>
<evidence type="ECO:0000313" key="3">
    <source>
        <dbReference type="Proteomes" id="UP000242188"/>
    </source>
</evidence>
<name>A0A210PRE3_MIZYE</name>
<dbReference type="Proteomes" id="UP000242188">
    <property type="component" value="Unassembled WGS sequence"/>
</dbReference>
<organism evidence="2 3">
    <name type="scientific">Mizuhopecten yessoensis</name>
    <name type="common">Japanese scallop</name>
    <name type="synonym">Patinopecten yessoensis</name>
    <dbReference type="NCBI Taxonomy" id="6573"/>
    <lineage>
        <taxon>Eukaryota</taxon>
        <taxon>Metazoa</taxon>
        <taxon>Spiralia</taxon>
        <taxon>Lophotrochozoa</taxon>
        <taxon>Mollusca</taxon>
        <taxon>Bivalvia</taxon>
        <taxon>Autobranchia</taxon>
        <taxon>Pteriomorphia</taxon>
        <taxon>Pectinida</taxon>
        <taxon>Pectinoidea</taxon>
        <taxon>Pectinidae</taxon>
        <taxon>Mizuhopecten</taxon>
    </lineage>
</organism>
<dbReference type="EMBL" id="NEDP02005545">
    <property type="protein sequence ID" value="OWF39063.1"/>
    <property type="molecule type" value="Genomic_DNA"/>
</dbReference>
<protein>
    <submittedName>
        <fullName evidence="2">Uncharacterized protein</fullName>
    </submittedName>
</protein>
<comment type="caution">
    <text evidence="2">The sequence shown here is derived from an EMBL/GenBank/DDBJ whole genome shotgun (WGS) entry which is preliminary data.</text>
</comment>
<keyword evidence="3" id="KW-1185">Reference proteome</keyword>
<reference evidence="2 3" key="1">
    <citation type="journal article" date="2017" name="Nat. Ecol. Evol.">
        <title>Scallop genome provides insights into evolution of bilaterian karyotype and development.</title>
        <authorList>
            <person name="Wang S."/>
            <person name="Zhang J."/>
            <person name="Jiao W."/>
            <person name="Li J."/>
            <person name="Xun X."/>
            <person name="Sun Y."/>
            <person name="Guo X."/>
            <person name="Huan P."/>
            <person name="Dong B."/>
            <person name="Zhang L."/>
            <person name="Hu X."/>
            <person name="Sun X."/>
            <person name="Wang J."/>
            <person name="Zhao C."/>
            <person name="Wang Y."/>
            <person name="Wang D."/>
            <person name="Huang X."/>
            <person name="Wang R."/>
            <person name="Lv J."/>
            <person name="Li Y."/>
            <person name="Zhang Z."/>
            <person name="Liu B."/>
            <person name="Lu W."/>
            <person name="Hui Y."/>
            <person name="Liang J."/>
            <person name="Zhou Z."/>
            <person name="Hou R."/>
            <person name="Li X."/>
            <person name="Liu Y."/>
            <person name="Li H."/>
            <person name="Ning X."/>
            <person name="Lin Y."/>
            <person name="Zhao L."/>
            <person name="Xing Q."/>
            <person name="Dou J."/>
            <person name="Li Y."/>
            <person name="Mao J."/>
            <person name="Guo H."/>
            <person name="Dou H."/>
            <person name="Li T."/>
            <person name="Mu C."/>
            <person name="Jiang W."/>
            <person name="Fu Q."/>
            <person name="Fu X."/>
            <person name="Miao Y."/>
            <person name="Liu J."/>
            <person name="Yu Q."/>
            <person name="Li R."/>
            <person name="Liao H."/>
            <person name="Li X."/>
            <person name="Kong Y."/>
            <person name="Jiang Z."/>
            <person name="Chourrout D."/>
            <person name="Li R."/>
            <person name="Bao Z."/>
        </authorList>
    </citation>
    <scope>NUCLEOTIDE SEQUENCE [LARGE SCALE GENOMIC DNA]</scope>
    <source>
        <strain evidence="2 3">PY_sf001</strain>
    </source>
</reference>
<proteinExistence type="predicted"/>